<dbReference type="Pfam" id="PF04082">
    <property type="entry name" value="Fungal_trans"/>
    <property type="match status" value="1"/>
</dbReference>
<dbReference type="GO" id="GO:0008270">
    <property type="term" value="F:zinc ion binding"/>
    <property type="evidence" value="ECO:0007669"/>
    <property type="project" value="UniProtKB-KW"/>
</dbReference>
<dbReference type="PROSITE" id="PS50157">
    <property type="entry name" value="ZINC_FINGER_C2H2_2"/>
    <property type="match status" value="2"/>
</dbReference>
<organism evidence="10 11">
    <name type="scientific">Aspergillus saccharolyticus JOP 1030-1</name>
    <dbReference type="NCBI Taxonomy" id="1450539"/>
    <lineage>
        <taxon>Eukaryota</taxon>
        <taxon>Fungi</taxon>
        <taxon>Dikarya</taxon>
        <taxon>Ascomycota</taxon>
        <taxon>Pezizomycotina</taxon>
        <taxon>Eurotiomycetes</taxon>
        <taxon>Eurotiomycetidae</taxon>
        <taxon>Eurotiales</taxon>
        <taxon>Aspergillaceae</taxon>
        <taxon>Aspergillus</taxon>
        <taxon>Aspergillus subgen. Circumdati</taxon>
    </lineage>
</organism>
<keyword evidence="2" id="KW-0862">Zinc</keyword>
<dbReference type="Pfam" id="PF00096">
    <property type="entry name" value="zf-C2H2"/>
    <property type="match status" value="2"/>
</dbReference>
<keyword evidence="11" id="KW-1185">Reference proteome</keyword>
<dbReference type="SUPFAM" id="SSF57701">
    <property type="entry name" value="Zn2/Cys6 DNA-binding domain"/>
    <property type="match status" value="1"/>
</dbReference>
<feature type="domain" description="Zn(2)-C6 fungal-type" evidence="8">
    <location>
        <begin position="72"/>
        <end position="101"/>
    </location>
</feature>
<dbReference type="SMART" id="SM00355">
    <property type="entry name" value="ZnF_C2H2"/>
    <property type="match status" value="2"/>
</dbReference>
<dbReference type="SMART" id="SM00066">
    <property type="entry name" value="GAL4"/>
    <property type="match status" value="1"/>
</dbReference>
<dbReference type="GeneID" id="37071933"/>
<keyword evidence="5" id="KW-0804">Transcription</keyword>
<gene>
    <name evidence="10" type="ORF">BP01DRAFT_161888</name>
</gene>
<dbReference type="GO" id="GO:0006351">
    <property type="term" value="P:DNA-templated transcription"/>
    <property type="evidence" value="ECO:0007669"/>
    <property type="project" value="InterPro"/>
</dbReference>
<evidence type="ECO:0000313" key="11">
    <source>
        <dbReference type="Proteomes" id="UP000248349"/>
    </source>
</evidence>
<dbReference type="SUPFAM" id="SSF57667">
    <property type="entry name" value="beta-beta-alpha zinc fingers"/>
    <property type="match status" value="1"/>
</dbReference>
<evidence type="ECO:0000256" key="1">
    <source>
        <dbReference type="ARBA" id="ARBA00022723"/>
    </source>
</evidence>
<dbReference type="InterPro" id="IPR013087">
    <property type="entry name" value="Znf_C2H2_type"/>
</dbReference>
<dbReference type="GO" id="GO:0000981">
    <property type="term" value="F:DNA-binding transcription factor activity, RNA polymerase II-specific"/>
    <property type="evidence" value="ECO:0007669"/>
    <property type="project" value="InterPro"/>
</dbReference>
<dbReference type="Gene3D" id="4.10.240.10">
    <property type="entry name" value="Zn(2)-C6 fungal-type DNA-binding domain"/>
    <property type="match status" value="1"/>
</dbReference>
<evidence type="ECO:0000256" key="2">
    <source>
        <dbReference type="ARBA" id="ARBA00022833"/>
    </source>
</evidence>
<keyword evidence="3" id="KW-0805">Transcription regulation</keyword>
<evidence type="ECO:0000259" key="9">
    <source>
        <dbReference type="PROSITE" id="PS50157"/>
    </source>
</evidence>
<proteinExistence type="predicted"/>
<evidence type="ECO:0000313" key="10">
    <source>
        <dbReference type="EMBL" id="PYH41782.1"/>
    </source>
</evidence>
<dbReference type="PROSITE" id="PS50048">
    <property type="entry name" value="ZN2_CY6_FUNGAL_2"/>
    <property type="match status" value="1"/>
</dbReference>
<dbReference type="PROSITE" id="PS00028">
    <property type="entry name" value="ZINC_FINGER_C2H2_1"/>
    <property type="match status" value="2"/>
</dbReference>
<evidence type="ECO:0000256" key="7">
    <source>
        <dbReference type="PROSITE-ProRule" id="PRU00042"/>
    </source>
</evidence>
<dbReference type="GO" id="GO:0009893">
    <property type="term" value="P:positive regulation of metabolic process"/>
    <property type="evidence" value="ECO:0007669"/>
    <property type="project" value="UniProtKB-ARBA"/>
</dbReference>
<protein>
    <submittedName>
        <fullName evidence="10">C2H2 type zinc finger domain protein</fullName>
    </submittedName>
</protein>
<evidence type="ECO:0000256" key="6">
    <source>
        <dbReference type="ARBA" id="ARBA00023242"/>
    </source>
</evidence>
<dbReference type="Pfam" id="PF00172">
    <property type="entry name" value="Zn_clus"/>
    <property type="match status" value="1"/>
</dbReference>
<dbReference type="STRING" id="1450539.A0A319A2V6"/>
<reference evidence="10 11" key="1">
    <citation type="submission" date="2016-12" db="EMBL/GenBank/DDBJ databases">
        <title>The genomes of Aspergillus section Nigri reveals drivers in fungal speciation.</title>
        <authorList>
            <consortium name="DOE Joint Genome Institute"/>
            <person name="Vesth T.C."/>
            <person name="Nybo J."/>
            <person name="Theobald S."/>
            <person name="Brandl J."/>
            <person name="Frisvad J.C."/>
            <person name="Nielsen K.F."/>
            <person name="Lyhne E.K."/>
            <person name="Kogle M.E."/>
            <person name="Kuo A."/>
            <person name="Riley R."/>
            <person name="Clum A."/>
            <person name="Nolan M."/>
            <person name="Lipzen A."/>
            <person name="Salamov A."/>
            <person name="Henrissat B."/>
            <person name="Wiebenga A."/>
            <person name="De Vries R.P."/>
            <person name="Grigoriev I.V."/>
            <person name="Mortensen U.H."/>
            <person name="Andersen M.R."/>
            <person name="Baker S.E."/>
        </authorList>
    </citation>
    <scope>NUCLEOTIDE SEQUENCE [LARGE SCALE GENOMIC DNA]</scope>
    <source>
        <strain evidence="10 11">JOP 1030-1</strain>
    </source>
</reference>
<dbReference type="EMBL" id="KZ821260">
    <property type="protein sequence ID" value="PYH41782.1"/>
    <property type="molecule type" value="Genomic_DNA"/>
</dbReference>
<keyword evidence="4" id="KW-0238">DNA-binding</keyword>
<dbReference type="InterPro" id="IPR001138">
    <property type="entry name" value="Zn2Cys6_DnaBD"/>
</dbReference>
<dbReference type="InterPro" id="IPR036236">
    <property type="entry name" value="Znf_C2H2_sf"/>
</dbReference>
<dbReference type="PROSITE" id="PS00463">
    <property type="entry name" value="ZN2_CY6_FUNGAL_1"/>
    <property type="match status" value="1"/>
</dbReference>
<evidence type="ECO:0000256" key="4">
    <source>
        <dbReference type="ARBA" id="ARBA00023125"/>
    </source>
</evidence>
<evidence type="ECO:0000256" key="3">
    <source>
        <dbReference type="ARBA" id="ARBA00023015"/>
    </source>
</evidence>
<evidence type="ECO:0000256" key="5">
    <source>
        <dbReference type="ARBA" id="ARBA00023163"/>
    </source>
</evidence>
<dbReference type="InterPro" id="IPR036864">
    <property type="entry name" value="Zn2-C6_fun-type_DNA-bd_sf"/>
</dbReference>
<dbReference type="PANTHER" id="PTHR47660">
    <property type="entry name" value="TRANSCRIPTION FACTOR WITH C2H2 AND ZN(2)-CYS(6) DNA BINDING DOMAIN (EUROFUNG)-RELATED-RELATED"/>
    <property type="match status" value="1"/>
</dbReference>
<accession>A0A319A2V6</accession>
<dbReference type="RefSeq" id="XP_025427764.1">
    <property type="nucleotide sequence ID" value="XM_025570705.1"/>
</dbReference>
<dbReference type="Gene3D" id="3.30.160.60">
    <property type="entry name" value="Classic Zinc Finger"/>
    <property type="match status" value="2"/>
</dbReference>
<dbReference type="Proteomes" id="UP000248349">
    <property type="component" value="Unassembled WGS sequence"/>
</dbReference>
<dbReference type="OrthoDB" id="10261408at2759"/>
<feature type="domain" description="C2H2-type" evidence="9">
    <location>
        <begin position="36"/>
        <end position="64"/>
    </location>
</feature>
<dbReference type="AlphaFoldDB" id="A0A319A2V6"/>
<keyword evidence="7" id="KW-0863">Zinc-finger</keyword>
<keyword evidence="1" id="KW-0479">Metal-binding</keyword>
<evidence type="ECO:0000259" key="8">
    <source>
        <dbReference type="PROSITE" id="PS50048"/>
    </source>
</evidence>
<name>A0A319A2V6_9EURO</name>
<sequence length="384" mass="43955">MDSTSFCCPHVGCGRSYRRREHLNRHLASHVAKSAAACPYCDKSFTRNDTLRHHIRRNHCDKKLDSSRTREACHYCRSRRTRCDGQAPCAPCQQRGLACSLQSSKTRDEKVILAPPDSCGNFAPRDPPITAGPFKIRPYIDAYFEKFHPSWPFVHRPTLELVQHPDFLHHSVTMVGLWVTGDIKLQQAAMELHEKLSLSIYQQRDNWESPDPSNQHHPWPMATYQGILLNVIFALLTANSHPAHLLLTRTLPPLQASLLQSLVQTCRHQDMFFYPAIRTQFSQVTVPDVYVWLAIEEVKRFALALYRVCSTTEVDSPSRPCVLSLTELRFAMPEREELFDAGTHLAAMLAKEKLMNYDERNMEVNWISNSARLLCRDGVGFGWA</sequence>
<dbReference type="CDD" id="cd00067">
    <property type="entry name" value="GAL4"/>
    <property type="match status" value="1"/>
</dbReference>
<keyword evidence="6" id="KW-0539">Nucleus</keyword>
<dbReference type="GO" id="GO:0003677">
    <property type="term" value="F:DNA binding"/>
    <property type="evidence" value="ECO:0007669"/>
    <property type="project" value="UniProtKB-KW"/>
</dbReference>
<dbReference type="InterPro" id="IPR007219">
    <property type="entry name" value="XnlR_reg_dom"/>
</dbReference>
<feature type="domain" description="C2H2-type" evidence="9">
    <location>
        <begin position="6"/>
        <end position="35"/>
    </location>
</feature>